<dbReference type="InterPro" id="IPR050179">
    <property type="entry name" value="Trans_hexapeptide_repeat"/>
</dbReference>
<dbReference type="Proteomes" id="UP000199514">
    <property type="component" value="Unassembled WGS sequence"/>
</dbReference>
<dbReference type="OrthoDB" id="9794407at2"/>
<feature type="binding site" evidence="3">
    <location>
        <position position="189"/>
    </location>
    <ligand>
        <name>acetyl-CoA</name>
        <dbReference type="ChEBI" id="CHEBI:57288"/>
    </ligand>
</feature>
<dbReference type="Gene3D" id="3.40.50.20">
    <property type="match status" value="1"/>
</dbReference>
<evidence type="ECO:0000256" key="1">
    <source>
        <dbReference type="ARBA" id="ARBA00007274"/>
    </source>
</evidence>
<dbReference type="SUPFAM" id="SSF51161">
    <property type="entry name" value="Trimeric LpxA-like enzymes"/>
    <property type="match status" value="1"/>
</dbReference>
<organism evidence="4 5">
    <name type="scientific">Flexibacter flexilis DSM 6793</name>
    <dbReference type="NCBI Taxonomy" id="927664"/>
    <lineage>
        <taxon>Bacteria</taxon>
        <taxon>Pseudomonadati</taxon>
        <taxon>Bacteroidota</taxon>
        <taxon>Cytophagia</taxon>
        <taxon>Cytophagales</taxon>
        <taxon>Flexibacteraceae</taxon>
        <taxon>Flexibacter</taxon>
    </lineage>
</organism>
<dbReference type="CDD" id="cd03360">
    <property type="entry name" value="LbH_AT_putative"/>
    <property type="match status" value="1"/>
</dbReference>
<dbReference type="InterPro" id="IPR011004">
    <property type="entry name" value="Trimer_LpxA-like_sf"/>
</dbReference>
<evidence type="ECO:0000313" key="4">
    <source>
        <dbReference type="EMBL" id="SFB99731.1"/>
    </source>
</evidence>
<evidence type="ECO:0000256" key="3">
    <source>
        <dbReference type="PIRSR" id="PIRSR620019-2"/>
    </source>
</evidence>
<dbReference type="Gene3D" id="2.160.10.10">
    <property type="entry name" value="Hexapeptide repeat proteins"/>
    <property type="match status" value="1"/>
</dbReference>
<dbReference type="InterPro" id="IPR020019">
    <property type="entry name" value="AcTrfase_PglD-like"/>
</dbReference>
<accession>A0A1I1FKB1</accession>
<dbReference type="EMBL" id="FOLE01000002">
    <property type="protein sequence ID" value="SFB99731.1"/>
    <property type="molecule type" value="Genomic_DNA"/>
</dbReference>
<keyword evidence="4" id="KW-0012">Acyltransferase</keyword>
<feature type="active site" description="Proton acceptor" evidence="2">
    <location>
        <position position="141"/>
    </location>
</feature>
<name>A0A1I1FKB1_9BACT</name>
<dbReference type="STRING" id="927664.SAMN05421780_102223"/>
<keyword evidence="5" id="KW-1185">Reference proteome</keyword>
<protein>
    <submittedName>
        <fullName evidence="4">Sugar O-acyltransferase, sialic acid O-acetyltransferase NeuD family</fullName>
    </submittedName>
</protein>
<dbReference type="AlphaFoldDB" id="A0A1I1FKB1"/>
<gene>
    <name evidence="4" type="ORF">SAMN05421780_102223</name>
</gene>
<sequence length="213" mass="22676">MAQKKVAIVGAGDLGQLMAHHLLHDKAASEVIFYDDYATAGQIKGLGLVQGAVSQAVEDYQSGVFDEMFLAIGYKHFAARQAMFEQLCEQIKFGVFVHSSSYVDEPRLLGAGTFILPGCTMDRGASTGQNVFFNVGCRVAHDTHVGKHSFFGPGVTLAGFVRIGQRCFVGVGTVVIDNITFADDIQTGGGAVVTKPLTESGLYVGVPAKKLNK</sequence>
<dbReference type="PANTHER" id="PTHR43300">
    <property type="entry name" value="ACETYLTRANSFERASE"/>
    <property type="match status" value="1"/>
</dbReference>
<dbReference type="RefSeq" id="WP_091508524.1">
    <property type="nucleotide sequence ID" value="NZ_FOLE01000002.1"/>
</dbReference>
<evidence type="ECO:0000256" key="2">
    <source>
        <dbReference type="PIRSR" id="PIRSR620019-1"/>
    </source>
</evidence>
<feature type="binding site" evidence="3">
    <location>
        <position position="73"/>
    </location>
    <ligand>
        <name>substrate</name>
    </ligand>
</feature>
<evidence type="ECO:0000313" key="5">
    <source>
        <dbReference type="Proteomes" id="UP000199514"/>
    </source>
</evidence>
<reference evidence="4 5" key="1">
    <citation type="submission" date="2016-10" db="EMBL/GenBank/DDBJ databases">
        <authorList>
            <person name="de Groot N.N."/>
        </authorList>
    </citation>
    <scope>NUCLEOTIDE SEQUENCE [LARGE SCALE GENOMIC DNA]</scope>
    <source>
        <strain evidence="4 5">DSM 6793</strain>
    </source>
</reference>
<comment type="similarity">
    <text evidence="1">Belongs to the transferase hexapeptide repeat family.</text>
</comment>
<proteinExistence type="inferred from homology"/>
<feature type="site" description="Increases basicity of active site His" evidence="2">
    <location>
        <position position="142"/>
    </location>
</feature>
<dbReference type="PANTHER" id="PTHR43300:SF7">
    <property type="entry name" value="UDP-N-ACETYLBACILLOSAMINE N-ACETYLTRANSFERASE"/>
    <property type="match status" value="1"/>
</dbReference>
<dbReference type="GO" id="GO:0016746">
    <property type="term" value="F:acyltransferase activity"/>
    <property type="evidence" value="ECO:0007669"/>
    <property type="project" value="UniProtKB-KW"/>
</dbReference>
<keyword evidence="4" id="KW-0808">Transferase</keyword>